<comment type="caution">
    <text evidence="8">The sequence shown here is derived from an EMBL/GenBank/DDBJ whole genome shotgun (WGS) entry which is preliminary data.</text>
</comment>
<feature type="transmembrane region" description="Helical" evidence="6">
    <location>
        <begin position="600"/>
        <end position="626"/>
    </location>
</feature>
<dbReference type="Proteomes" id="UP000702954">
    <property type="component" value="Unassembled WGS sequence"/>
</dbReference>
<feature type="transmembrane region" description="Helical" evidence="6">
    <location>
        <begin position="706"/>
        <end position="725"/>
    </location>
</feature>
<feature type="transmembrane region" description="Helical" evidence="6">
    <location>
        <begin position="145"/>
        <end position="173"/>
    </location>
</feature>
<keyword evidence="4 6" id="KW-1133">Transmembrane helix</keyword>
<keyword evidence="3 6" id="KW-0812">Transmembrane</keyword>
<dbReference type="PANTHER" id="PTHR46795">
    <property type="entry name" value="ABC TRANSPORTER PERMEASE-RELATED-RELATED"/>
    <property type="match status" value="1"/>
</dbReference>
<dbReference type="InterPro" id="IPR003838">
    <property type="entry name" value="ABC3_permease_C"/>
</dbReference>
<proteinExistence type="predicted"/>
<comment type="subcellular location">
    <subcellularLocation>
        <location evidence="1">Cell membrane</location>
        <topology evidence="1">Multi-pass membrane protein</topology>
    </subcellularLocation>
</comment>
<sequence>MMYFRLAFQNVKRSIKDYLIYIMTLTACISLFYAFLSITSRYYRPDIGAEFNLEVLGDGMLLVIILITMLLIFLVQYVNRFMIRNQQKEFAVQSIMGMEQSMIAGLFFIETLVMGLFSLVLGIVLGVIFSQFITAMLLQVFQKPFVFSFMLFPDTVFLTVFFFGACFAVVGLFQIHTIRKIKIIDMLHADRKNEAFSTTHKWVEKVLKVNFILFFLMGIYSIRTLTYYLTDEFQTAIQIWVLISIVIPFVMVGLGIAEKKIRKSSSHVKYLLMVGVVGFAEMITVSLLPVWKMYFALPMDKGAFNLYLAFIIWCLIFLVSVFFVVFSDGLLVLKNRSLRVKYKDENLFFFGQILSKLGSNTLSMTLICLTLTLSISLFLLTPFLVEWAQGFLDKRVVYDIQIDSDYTAAENVKLLPETDYTFLDSFFEEKRITLKDDCTFSTYFLKASDVHGQSAITAISLSDYNHLMEMFGYEKISLAENEFSTQWLSITPKSTMETFETQYDRIATDNGELILSAIEPKTEELGEVIYSNQNVVLILPDLTCDKLTVANSYRYIMTESPLSYADAEQLTDYFHEYMPMDGQEVYSVTTKTIERNDTSALIFIVQTGLIYSAIILFVICFTILSLQQLSDSGKYRYRFQVLRNMGVEENHIRRLVLKQLGIWFGVPVMVALLISSAFILFLFIGFSIQIRTYIGAWKLLQQVGTILIILFALLICYFTSTWILFRKSISQGQEGKCNV</sequence>
<feature type="domain" description="ABC3 transporter permease C-terminal" evidence="7">
    <location>
        <begin position="62"/>
        <end position="182"/>
    </location>
</feature>
<evidence type="ECO:0000256" key="3">
    <source>
        <dbReference type="ARBA" id="ARBA00022692"/>
    </source>
</evidence>
<gene>
    <name evidence="8" type="ORF">FAEUMB_27400</name>
</gene>
<dbReference type="EMBL" id="BHEO01000008">
    <property type="protein sequence ID" value="GBU06199.1"/>
    <property type="molecule type" value="Genomic_DNA"/>
</dbReference>
<evidence type="ECO:0000313" key="8">
    <source>
        <dbReference type="EMBL" id="GBU06199.1"/>
    </source>
</evidence>
<feature type="transmembrane region" description="Helical" evidence="6">
    <location>
        <begin position="270"/>
        <end position="294"/>
    </location>
</feature>
<feature type="transmembrane region" description="Helical" evidence="6">
    <location>
        <begin position="362"/>
        <end position="385"/>
    </location>
</feature>
<evidence type="ECO:0000256" key="2">
    <source>
        <dbReference type="ARBA" id="ARBA00022475"/>
    </source>
</evidence>
<evidence type="ECO:0000256" key="6">
    <source>
        <dbReference type="SAM" id="Phobius"/>
    </source>
</evidence>
<evidence type="ECO:0000259" key="7">
    <source>
        <dbReference type="Pfam" id="PF02687"/>
    </source>
</evidence>
<dbReference type="Pfam" id="PF02687">
    <property type="entry name" value="FtsX"/>
    <property type="match status" value="1"/>
</dbReference>
<keyword evidence="9" id="KW-1185">Reference proteome</keyword>
<feature type="transmembrane region" description="Helical" evidence="6">
    <location>
        <begin position="211"/>
        <end position="230"/>
    </location>
</feature>
<feature type="transmembrane region" description="Helical" evidence="6">
    <location>
        <begin position="20"/>
        <end position="39"/>
    </location>
</feature>
<name>A0ABQ0R0I0_9FIRM</name>
<accession>A0ABQ0R0I0</accession>
<evidence type="ECO:0000313" key="9">
    <source>
        <dbReference type="Proteomes" id="UP000702954"/>
    </source>
</evidence>
<feature type="transmembrane region" description="Helical" evidence="6">
    <location>
        <begin position="306"/>
        <end position="333"/>
    </location>
</feature>
<evidence type="ECO:0000256" key="5">
    <source>
        <dbReference type="ARBA" id="ARBA00023136"/>
    </source>
</evidence>
<keyword evidence="5 6" id="KW-0472">Membrane</keyword>
<protein>
    <recommendedName>
        <fullName evidence="7">ABC3 transporter permease C-terminal domain-containing protein</fullName>
    </recommendedName>
</protein>
<dbReference type="InterPro" id="IPR052536">
    <property type="entry name" value="ABC-4_Integral_Memb_Prot"/>
</dbReference>
<dbReference type="PROSITE" id="PS51257">
    <property type="entry name" value="PROKAR_LIPOPROTEIN"/>
    <property type="match status" value="1"/>
</dbReference>
<feature type="transmembrane region" description="Helical" evidence="6">
    <location>
        <begin position="59"/>
        <end position="78"/>
    </location>
</feature>
<dbReference type="PANTHER" id="PTHR46795:SF3">
    <property type="entry name" value="ABC TRANSPORTER PERMEASE"/>
    <property type="match status" value="1"/>
</dbReference>
<organism evidence="8 9">
    <name type="scientific">Faecalimonas umbilicata</name>
    <dbReference type="NCBI Taxonomy" id="1912855"/>
    <lineage>
        <taxon>Bacteria</taxon>
        <taxon>Bacillati</taxon>
        <taxon>Bacillota</taxon>
        <taxon>Clostridia</taxon>
        <taxon>Lachnospirales</taxon>
        <taxon>Lachnospiraceae</taxon>
        <taxon>Faecalimonas</taxon>
    </lineage>
</organism>
<reference evidence="8 9" key="1">
    <citation type="journal article" date="2018" name="Int. J. Syst. Evol. Microbiol.">
        <title>Draft Genome Sequence of Faecalimonas umbilicata JCM 30896T, an Acetate-Producing Bacterium Isolated from Human Feces.</title>
        <authorList>
            <person name="Sakamoto M."/>
            <person name="Ikeyama N."/>
            <person name="Yuki M."/>
            <person name="Ohkuma M."/>
        </authorList>
    </citation>
    <scope>NUCLEOTIDE SEQUENCE [LARGE SCALE GENOMIC DNA]</scope>
    <source>
        <strain evidence="8 9">EGH7</strain>
    </source>
</reference>
<evidence type="ECO:0000256" key="4">
    <source>
        <dbReference type="ARBA" id="ARBA00022989"/>
    </source>
</evidence>
<keyword evidence="2" id="KW-1003">Cell membrane</keyword>
<feature type="transmembrane region" description="Helical" evidence="6">
    <location>
        <begin position="103"/>
        <end position="133"/>
    </location>
</feature>
<feature type="transmembrane region" description="Helical" evidence="6">
    <location>
        <begin position="660"/>
        <end position="686"/>
    </location>
</feature>
<feature type="transmembrane region" description="Helical" evidence="6">
    <location>
        <begin position="236"/>
        <end position="258"/>
    </location>
</feature>
<evidence type="ECO:0000256" key="1">
    <source>
        <dbReference type="ARBA" id="ARBA00004651"/>
    </source>
</evidence>